<dbReference type="STRING" id="47428.A0A284RJN3"/>
<reference evidence="2" key="1">
    <citation type="journal article" date="2017" name="Nat. Ecol. Evol.">
        <title>Genome expansion and lineage-specific genetic innovations in the forest pathogenic fungi Armillaria.</title>
        <authorList>
            <person name="Sipos G."/>
            <person name="Prasanna A.N."/>
            <person name="Walter M.C."/>
            <person name="O'Connor E."/>
            <person name="Balint B."/>
            <person name="Krizsan K."/>
            <person name="Kiss B."/>
            <person name="Hess J."/>
            <person name="Varga T."/>
            <person name="Slot J."/>
            <person name="Riley R."/>
            <person name="Boka B."/>
            <person name="Rigling D."/>
            <person name="Barry K."/>
            <person name="Lee J."/>
            <person name="Mihaltcheva S."/>
            <person name="LaButti K."/>
            <person name="Lipzen A."/>
            <person name="Waldron R."/>
            <person name="Moloney N.M."/>
            <person name="Sperisen C."/>
            <person name="Kredics L."/>
            <person name="Vagvoelgyi C."/>
            <person name="Patrignani A."/>
            <person name="Fitzpatrick D."/>
            <person name="Nagy I."/>
            <person name="Doyle S."/>
            <person name="Anderson J.B."/>
            <person name="Grigoriev I.V."/>
            <person name="Gueldener U."/>
            <person name="Muensterkoetter M."/>
            <person name="Nagy L.G."/>
        </authorList>
    </citation>
    <scope>NUCLEOTIDE SEQUENCE [LARGE SCALE GENOMIC DNA]</scope>
    <source>
        <strain evidence="2">C18/9</strain>
    </source>
</reference>
<name>A0A284RJN3_ARMOS</name>
<dbReference type="OrthoDB" id="3163863at2759"/>
<dbReference type="Proteomes" id="UP000219338">
    <property type="component" value="Unassembled WGS sequence"/>
</dbReference>
<gene>
    <name evidence="1" type="ORF">ARMOST_12339</name>
</gene>
<evidence type="ECO:0000313" key="1">
    <source>
        <dbReference type="EMBL" id="SJL08963.1"/>
    </source>
</evidence>
<accession>A0A284RJN3</accession>
<dbReference type="EMBL" id="FUEG01000010">
    <property type="protein sequence ID" value="SJL08963.1"/>
    <property type="molecule type" value="Genomic_DNA"/>
</dbReference>
<dbReference type="OMA" id="HIWLEAV"/>
<proteinExistence type="predicted"/>
<protein>
    <submittedName>
        <fullName evidence="1">Uncharacterized protein</fullName>
    </submittedName>
</protein>
<keyword evidence="2" id="KW-1185">Reference proteome</keyword>
<dbReference type="AlphaFoldDB" id="A0A284RJN3"/>
<evidence type="ECO:0000313" key="2">
    <source>
        <dbReference type="Proteomes" id="UP000219338"/>
    </source>
</evidence>
<organism evidence="1 2">
    <name type="scientific">Armillaria ostoyae</name>
    <name type="common">Armillaria root rot fungus</name>
    <dbReference type="NCBI Taxonomy" id="47428"/>
    <lineage>
        <taxon>Eukaryota</taxon>
        <taxon>Fungi</taxon>
        <taxon>Dikarya</taxon>
        <taxon>Basidiomycota</taxon>
        <taxon>Agaricomycotina</taxon>
        <taxon>Agaricomycetes</taxon>
        <taxon>Agaricomycetidae</taxon>
        <taxon>Agaricales</taxon>
        <taxon>Marasmiineae</taxon>
        <taxon>Physalacriaceae</taxon>
        <taxon>Armillaria</taxon>
    </lineage>
</organism>
<sequence>MSALTTVEEYITTAHARLINYSSLDNTDKTTLILGALLLHAPSKVGQRNVATDILSSVNDAAIKALADLYLCGLLAPMRACKGNTPMIGEPPSVSSFQEEISLIDTAEREQSTLKELAHARDDSRCVITNSLDDEVKLSRKNKGEVISMQDQRTSMYTTTAHILPFSLAPNSEKAADIRKSSKTFELIERFSGFKIIDRVTGIDINRIDNVMTITLGAHKALGALHIWLEAVRGRANTYVLRNPGEVEAGTLIDGKEITLVASDPRFALPNPKFLAIHAACAKIYHASGMGEVIDQVLRDKEVVKVLSEDGLGPSFKVLEYSLVLLAF</sequence>